<evidence type="ECO:0000313" key="2">
    <source>
        <dbReference type="EMBL" id="PAA63940.1"/>
    </source>
</evidence>
<keyword evidence="3" id="KW-1185">Reference proteome</keyword>
<dbReference type="EMBL" id="NIVC01001799">
    <property type="protein sequence ID" value="PAA63940.1"/>
    <property type="molecule type" value="Genomic_DNA"/>
</dbReference>
<organism evidence="2 3">
    <name type="scientific">Macrostomum lignano</name>
    <dbReference type="NCBI Taxonomy" id="282301"/>
    <lineage>
        <taxon>Eukaryota</taxon>
        <taxon>Metazoa</taxon>
        <taxon>Spiralia</taxon>
        <taxon>Lophotrochozoa</taxon>
        <taxon>Platyhelminthes</taxon>
        <taxon>Rhabditophora</taxon>
        <taxon>Macrostomorpha</taxon>
        <taxon>Macrostomida</taxon>
        <taxon>Macrostomidae</taxon>
        <taxon>Macrostomum</taxon>
    </lineage>
</organism>
<feature type="region of interest" description="Disordered" evidence="1">
    <location>
        <begin position="553"/>
        <end position="575"/>
    </location>
</feature>
<sequence length="751" mass="80101">MTQAAPLPCLVVECRQQHARNNEPNSPAQRIRVFTFCPIVLSRGGRSGCAGRRVKLVVVCHCGATHEAVGEFSCGAGELRSCADDSLIGDVLNSDAKPNRDDRPKLTTVDDASSQDGVQEPDTSAWGKKLEMEPLELGSEPAISLADSNSDATTISGSEASPANSYFNFGVHGLGVSMTSESLRNVLQEEPGQGTVSRKDTAMPLVVDSHSDEDSGQNAEPPSERPQDGQNAEPASEQPQDAALPPEPEEAKQEEEDDDDDLSSGSVKPAQQLLYRHDPCQQRGMSEQAIELETGQQVDADSTAVEAQQTGSNQVKQSGSEPAGAGGAPQSDDAAEAEAAVKAVEERAKREYSSLELADSNSDKMTEDGSPERDRMKDFGEGGGEFDSSQNSATGRSDCRARQLHQPAVAVVYQQYPFNEIYSVNYQIVESPVQQQQQKAEDTSRAKGATLKNHTSMPSQPHESEKYWEVTTPTTAATILTDGAGSQDDSHGPKETDLKQFINQTGPSAADPEEAALCDSSTVTSSTAESVMVRIGSYDSLTSAQSRIFHAAAADQKKQQLHSGPKNESQHKPAAEIPPGQCQCVNPVPVQSVLVLLQQSVAAVSAASASAAAAAASVTTACLTQNALITSCQPQVQFCSKAQRIGAKSNCATSASRRCQKSKKRQQQQQQQQQQQSNFANCNSSGRHRGHHRIRCSINRVLNWDCSGGTGRAGGSARREAAVHHLLQPTESLPSICSDVDSAPPHRDCRS</sequence>
<comment type="caution">
    <text evidence="2">The sequence shown here is derived from an EMBL/GenBank/DDBJ whole genome shotgun (WGS) entry which is preliminary data.</text>
</comment>
<name>A0A267EQY1_9PLAT</name>
<feature type="region of interest" description="Disordered" evidence="1">
    <location>
        <begin position="662"/>
        <end position="687"/>
    </location>
</feature>
<reference evidence="2 3" key="1">
    <citation type="submission" date="2017-06" db="EMBL/GenBank/DDBJ databases">
        <title>A platform for efficient transgenesis in Macrostomum lignano, a flatworm model organism for stem cell research.</title>
        <authorList>
            <person name="Berezikov E."/>
        </authorList>
    </citation>
    <scope>NUCLEOTIDE SEQUENCE [LARGE SCALE GENOMIC DNA]</scope>
    <source>
        <strain evidence="2">DV1</strain>
        <tissue evidence="2">Whole organism</tissue>
    </source>
</reference>
<evidence type="ECO:0000313" key="3">
    <source>
        <dbReference type="Proteomes" id="UP000215902"/>
    </source>
</evidence>
<feature type="region of interest" description="Disordered" evidence="1">
    <location>
        <begin position="435"/>
        <end position="467"/>
    </location>
</feature>
<feature type="compositionally biased region" description="Basic and acidic residues" evidence="1">
    <location>
        <begin position="343"/>
        <end position="353"/>
    </location>
</feature>
<accession>A0A267EQY1</accession>
<feature type="compositionally biased region" description="Basic and acidic residues" evidence="1">
    <location>
        <begin position="361"/>
        <end position="380"/>
    </location>
</feature>
<feature type="compositionally biased region" description="Polar residues" evidence="1">
    <location>
        <begin position="294"/>
        <end position="320"/>
    </location>
</feature>
<dbReference type="Proteomes" id="UP000215902">
    <property type="component" value="Unassembled WGS sequence"/>
</dbReference>
<feature type="region of interest" description="Disordered" evidence="1">
    <location>
        <begin position="208"/>
        <end position="400"/>
    </location>
</feature>
<feature type="region of interest" description="Disordered" evidence="1">
    <location>
        <begin position="93"/>
        <end position="127"/>
    </location>
</feature>
<proteinExistence type="predicted"/>
<feature type="compositionally biased region" description="Polar residues" evidence="1">
    <location>
        <begin position="452"/>
        <end position="461"/>
    </location>
</feature>
<protein>
    <submittedName>
        <fullName evidence="2">Uncharacterized protein</fullName>
    </submittedName>
</protein>
<feature type="compositionally biased region" description="Acidic residues" evidence="1">
    <location>
        <begin position="252"/>
        <end position="262"/>
    </location>
</feature>
<feature type="compositionally biased region" description="Low complexity" evidence="1">
    <location>
        <begin position="667"/>
        <end position="677"/>
    </location>
</feature>
<gene>
    <name evidence="2" type="ORF">BOX15_Mlig028675g2</name>
</gene>
<evidence type="ECO:0000256" key="1">
    <source>
        <dbReference type="SAM" id="MobiDB-lite"/>
    </source>
</evidence>
<dbReference type="AlphaFoldDB" id="A0A267EQY1"/>